<feature type="chain" id="PRO_5014778358" description="YD repeat-containing protein" evidence="1">
    <location>
        <begin position="32"/>
        <end position="648"/>
    </location>
</feature>
<dbReference type="Gene3D" id="2.180.10.10">
    <property type="entry name" value="RHS repeat-associated core"/>
    <property type="match status" value="1"/>
</dbReference>
<sequence length="648" mass="69710">MRYMFRMGTRKMTFALLACAATGNAPATAFAQDRVEAEPDAGVNSVGGGGGGGIAEAVPLPAEKLMVSPGGVDMRTGRFAYRHADLSIGGDKGMALERIGTTQRGQPEFAFGNYLIHNWLITLTQRRVAIPEAQYISEYDYLTTVHVGASAISFRKGSYQGSFLEQSVISRAYVSIVESHQSPTPRGGTELVPDLYQFRDEEGSIFNFRRMSFAGDCGGECVYVSDMTRPDGTRYQFGYESMPQAGTSRLRSVTSSLGYAILFDYGLAAQPKFVTRACVINLATRAQPAASSSSCPADAPSATYNYANGVLTGFTDQSGNATTMNGLGQIYVAGSAQPVVTNVMNAQGVVSYQSFADGRSYSYVWDIDPNFAGEAKGNLPAGGYYVDNESRKVTVKYGAYRHNPGTIDFSYDITPGPELIRDELDRESRFEYCRYDQIGHVGTCSVVSDRIASVEPSGIRREFEYGVSHNLTKVTVHPKIGAGLPDITMSATYDCTNYLICNKPQTVTDANGNISRYTYDAAHGGVLTEMGPGVGGLSPLNRYVYSQRRAWISNGAGGYVPSATSVWLLSEVHTCRNGATTNAGCATGASDEVVTTYDYGPDAGPNNLLLRGKVETADGVSLRSCYQYDVTGNRIAETSPRAALAQCQ</sequence>
<evidence type="ECO:0000313" key="3">
    <source>
        <dbReference type="Proteomes" id="UP000229081"/>
    </source>
</evidence>
<name>A0A2K8MFB2_9SPHN</name>
<reference evidence="2 3" key="1">
    <citation type="submission" date="2017-11" db="EMBL/GenBank/DDBJ databases">
        <title>Complete genome sequence of Sphingomonas sp. Strain Cra20, a psychrotolerant potential plant growth promoting rhizobacteria.</title>
        <authorList>
            <person name="Luo Y."/>
        </authorList>
    </citation>
    <scope>NUCLEOTIDE SEQUENCE [LARGE SCALE GENOMIC DNA]</scope>
    <source>
        <strain evidence="2 3">Cra20</strain>
    </source>
</reference>
<evidence type="ECO:0000256" key="1">
    <source>
        <dbReference type="SAM" id="SignalP"/>
    </source>
</evidence>
<feature type="signal peptide" evidence="1">
    <location>
        <begin position="1"/>
        <end position="31"/>
    </location>
</feature>
<keyword evidence="3" id="KW-1185">Reference proteome</keyword>
<evidence type="ECO:0000313" key="2">
    <source>
        <dbReference type="EMBL" id="ATY32578.1"/>
    </source>
</evidence>
<dbReference type="EMBL" id="CP024923">
    <property type="protein sequence ID" value="ATY32578.1"/>
    <property type="molecule type" value="Genomic_DNA"/>
</dbReference>
<dbReference type="KEGG" id="sphc:CVN68_11830"/>
<proteinExistence type="predicted"/>
<protein>
    <recommendedName>
        <fullName evidence="4">YD repeat-containing protein</fullName>
    </recommendedName>
</protein>
<evidence type="ECO:0008006" key="4">
    <source>
        <dbReference type="Google" id="ProtNLM"/>
    </source>
</evidence>
<dbReference type="Proteomes" id="UP000229081">
    <property type="component" value="Chromosome"/>
</dbReference>
<keyword evidence="1" id="KW-0732">Signal</keyword>
<organism evidence="2 3">
    <name type="scientific">Sphingomonas psychrotolerans</name>
    <dbReference type="NCBI Taxonomy" id="1327635"/>
    <lineage>
        <taxon>Bacteria</taxon>
        <taxon>Pseudomonadati</taxon>
        <taxon>Pseudomonadota</taxon>
        <taxon>Alphaproteobacteria</taxon>
        <taxon>Sphingomonadales</taxon>
        <taxon>Sphingomonadaceae</taxon>
        <taxon>Sphingomonas</taxon>
    </lineage>
</organism>
<accession>A0A2K8MFB2</accession>
<gene>
    <name evidence="2" type="ORF">CVN68_11830</name>
</gene>
<dbReference type="AlphaFoldDB" id="A0A2K8MFB2"/>